<evidence type="ECO:0000313" key="2">
    <source>
        <dbReference type="EMBL" id="GGS14733.1"/>
    </source>
</evidence>
<dbReference type="AlphaFoldDB" id="A0A918L6E6"/>
<feature type="compositionally biased region" description="Basic and acidic residues" evidence="1">
    <location>
        <begin position="42"/>
        <end position="52"/>
    </location>
</feature>
<name>A0A918L6E6_9PSEU</name>
<sequence>MAGDRPGVGQLGADARPVAVVDVGRARHAVSGLVVAVEEDQGDHGECEENQHGSKSALR</sequence>
<gene>
    <name evidence="2" type="ORF">GCM10010171_03310</name>
</gene>
<protein>
    <submittedName>
        <fullName evidence="2">Uncharacterized protein</fullName>
    </submittedName>
</protein>
<dbReference type="EMBL" id="BMRB01000001">
    <property type="protein sequence ID" value="GGS14733.1"/>
    <property type="molecule type" value="Genomic_DNA"/>
</dbReference>
<evidence type="ECO:0000256" key="1">
    <source>
        <dbReference type="SAM" id="MobiDB-lite"/>
    </source>
</evidence>
<evidence type="ECO:0000313" key="3">
    <source>
        <dbReference type="Proteomes" id="UP000660680"/>
    </source>
</evidence>
<feature type="region of interest" description="Disordered" evidence="1">
    <location>
        <begin position="39"/>
        <end position="59"/>
    </location>
</feature>
<reference evidence="2" key="1">
    <citation type="journal article" date="2014" name="Int. J. Syst. Evol. Microbiol.">
        <title>Complete genome sequence of Corynebacterium casei LMG S-19264T (=DSM 44701T), isolated from a smear-ripened cheese.</title>
        <authorList>
            <consortium name="US DOE Joint Genome Institute (JGI-PGF)"/>
            <person name="Walter F."/>
            <person name="Albersmeier A."/>
            <person name="Kalinowski J."/>
            <person name="Ruckert C."/>
        </authorList>
    </citation>
    <scope>NUCLEOTIDE SEQUENCE</scope>
    <source>
        <strain evidence="2">JCM 3276</strain>
    </source>
</reference>
<comment type="caution">
    <text evidence="2">The sequence shown here is derived from an EMBL/GenBank/DDBJ whole genome shotgun (WGS) entry which is preliminary data.</text>
</comment>
<organism evidence="2 3">
    <name type="scientific">Actinokineospora fastidiosa</name>
    <dbReference type="NCBI Taxonomy" id="1816"/>
    <lineage>
        <taxon>Bacteria</taxon>
        <taxon>Bacillati</taxon>
        <taxon>Actinomycetota</taxon>
        <taxon>Actinomycetes</taxon>
        <taxon>Pseudonocardiales</taxon>
        <taxon>Pseudonocardiaceae</taxon>
        <taxon>Actinokineospora</taxon>
    </lineage>
</organism>
<proteinExistence type="predicted"/>
<reference evidence="2" key="2">
    <citation type="submission" date="2020-09" db="EMBL/GenBank/DDBJ databases">
        <authorList>
            <person name="Sun Q."/>
            <person name="Ohkuma M."/>
        </authorList>
    </citation>
    <scope>NUCLEOTIDE SEQUENCE</scope>
    <source>
        <strain evidence="2">JCM 3276</strain>
    </source>
</reference>
<dbReference type="Proteomes" id="UP000660680">
    <property type="component" value="Unassembled WGS sequence"/>
</dbReference>
<accession>A0A918L6E6</accession>
<keyword evidence="3" id="KW-1185">Reference proteome</keyword>